<organism evidence="1 2">
    <name type="scientific">Araneus ventricosus</name>
    <name type="common">Orbweaver spider</name>
    <name type="synonym">Epeira ventricosa</name>
    <dbReference type="NCBI Taxonomy" id="182803"/>
    <lineage>
        <taxon>Eukaryota</taxon>
        <taxon>Metazoa</taxon>
        <taxon>Ecdysozoa</taxon>
        <taxon>Arthropoda</taxon>
        <taxon>Chelicerata</taxon>
        <taxon>Arachnida</taxon>
        <taxon>Araneae</taxon>
        <taxon>Araneomorphae</taxon>
        <taxon>Entelegynae</taxon>
        <taxon>Araneoidea</taxon>
        <taxon>Araneidae</taxon>
        <taxon>Araneus</taxon>
    </lineage>
</organism>
<accession>A0A4Y2B107</accession>
<comment type="caution">
    <text evidence="1">The sequence shown here is derived from an EMBL/GenBank/DDBJ whole genome shotgun (WGS) entry which is preliminary data.</text>
</comment>
<dbReference type="EMBL" id="BGPR01000046">
    <property type="protein sequence ID" value="GBL86032.1"/>
    <property type="molecule type" value="Genomic_DNA"/>
</dbReference>
<evidence type="ECO:0000313" key="1">
    <source>
        <dbReference type="EMBL" id="GBL86032.1"/>
    </source>
</evidence>
<proteinExistence type="predicted"/>
<dbReference type="Proteomes" id="UP000499080">
    <property type="component" value="Unassembled WGS sequence"/>
</dbReference>
<dbReference type="AlphaFoldDB" id="A0A4Y2B107"/>
<gene>
    <name evidence="1" type="ORF">AVEN_89088_1</name>
</gene>
<keyword evidence="2" id="KW-1185">Reference proteome</keyword>
<reference evidence="1 2" key="1">
    <citation type="journal article" date="2019" name="Sci. Rep.">
        <title>Orb-weaving spider Araneus ventricosus genome elucidates the spidroin gene catalogue.</title>
        <authorList>
            <person name="Kono N."/>
            <person name="Nakamura H."/>
            <person name="Ohtoshi R."/>
            <person name="Moran D.A.P."/>
            <person name="Shinohara A."/>
            <person name="Yoshida Y."/>
            <person name="Fujiwara M."/>
            <person name="Mori M."/>
            <person name="Tomita M."/>
            <person name="Arakawa K."/>
        </authorList>
    </citation>
    <scope>NUCLEOTIDE SEQUENCE [LARGE SCALE GENOMIC DNA]</scope>
</reference>
<sequence>MEKSSYVLFSKLVRVPMITWGNQPISRKNHLKCLGVTIDHKLSWLPQVIEQGKRATEQYHHLRRTTGKTWGIHKDIRKLPYKTVIERTLCHGAAAWGHPDSRKKLDSTQAKSMLPQLHQPKTAERRYSKCQGAETAIDSKNQTDFAQEISLNCWISKVCGSKDEKPQYGSFARSHSLLQSMS</sequence>
<name>A0A4Y2B107_ARAVE</name>
<protein>
    <submittedName>
        <fullName evidence="1">Uncharacterized protein</fullName>
    </submittedName>
</protein>
<dbReference type="OrthoDB" id="411871at2759"/>
<evidence type="ECO:0000313" key="2">
    <source>
        <dbReference type="Proteomes" id="UP000499080"/>
    </source>
</evidence>